<reference evidence="2 3" key="1">
    <citation type="journal article" date="2019" name="Int. J. Syst. Evol. Microbiol.">
        <title>The Global Catalogue of Microorganisms (GCM) 10K type strain sequencing project: providing services to taxonomists for standard genome sequencing and annotation.</title>
        <authorList>
            <consortium name="The Broad Institute Genomics Platform"/>
            <consortium name="The Broad Institute Genome Sequencing Center for Infectious Disease"/>
            <person name="Wu L."/>
            <person name="Ma J."/>
        </authorList>
    </citation>
    <scope>NUCLEOTIDE SEQUENCE [LARGE SCALE GENOMIC DNA]</scope>
    <source>
        <strain evidence="2 3">XZYJ18</strain>
    </source>
</reference>
<evidence type="ECO:0000259" key="1">
    <source>
        <dbReference type="Pfam" id="PF01796"/>
    </source>
</evidence>
<comment type="caution">
    <text evidence="2">The sequence shown here is derived from an EMBL/GenBank/DDBJ whole genome shotgun (WGS) entry which is preliminary data.</text>
</comment>
<dbReference type="AlphaFoldDB" id="A0ABD5PWF0"/>
<dbReference type="InterPro" id="IPR012340">
    <property type="entry name" value="NA-bd_OB-fold"/>
</dbReference>
<dbReference type="InterPro" id="IPR052513">
    <property type="entry name" value="Thioester_dehydratase-like"/>
</dbReference>
<evidence type="ECO:0000313" key="2">
    <source>
        <dbReference type="EMBL" id="MFC4822812.1"/>
    </source>
</evidence>
<protein>
    <submittedName>
        <fullName evidence="2">Zn-ribbon domain-containing OB-fold protein</fullName>
    </submittedName>
</protein>
<dbReference type="SUPFAM" id="SSF50249">
    <property type="entry name" value="Nucleic acid-binding proteins"/>
    <property type="match status" value="1"/>
</dbReference>
<dbReference type="RefSeq" id="WP_254267672.1">
    <property type="nucleotide sequence ID" value="NZ_CP100400.1"/>
</dbReference>
<dbReference type="Pfam" id="PF01796">
    <property type="entry name" value="OB_ChsH2_C"/>
    <property type="match status" value="1"/>
</dbReference>
<organism evidence="2 3">
    <name type="scientific">Halorussus aquaticus</name>
    <dbReference type="NCBI Taxonomy" id="2953748"/>
    <lineage>
        <taxon>Archaea</taxon>
        <taxon>Methanobacteriati</taxon>
        <taxon>Methanobacteriota</taxon>
        <taxon>Stenosarchaea group</taxon>
        <taxon>Halobacteria</taxon>
        <taxon>Halobacteriales</taxon>
        <taxon>Haladaptataceae</taxon>
        <taxon>Halorussus</taxon>
    </lineage>
</organism>
<dbReference type="Proteomes" id="UP001595945">
    <property type="component" value="Unassembled WGS sequence"/>
</dbReference>
<dbReference type="GeneID" id="73046146"/>
<gene>
    <name evidence="2" type="ORF">ACFO9K_00915</name>
</gene>
<proteinExistence type="predicted"/>
<dbReference type="EMBL" id="JBHSHT010000001">
    <property type="protein sequence ID" value="MFC4822812.1"/>
    <property type="molecule type" value="Genomic_DNA"/>
</dbReference>
<evidence type="ECO:0000313" key="3">
    <source>
        <dbReference type="Proteomes" id="UP001595945"/>
    </source>
</evidence>
<accession>A0ABD5PWF0</accession>
<feature type="domain" description="ChsH2 C-terminal OB-fold" evidence="1">
    <location>
        <begin position="59"/>
        <end position="115"/>
    </location>
</feature>
<dbReference type="PANTHER" id="PTHR34075:SF5">
    <property type="entry name" value="BLR3430 PROTEIN"/>
    <property type="match status" value="1"/>
</dbReference>
<dbReference type="InterPro" id="IPR002878">
    <property type="entry name" value="ChsH2_C"/>
</dbReference>
<sequence length="134" mass="14311">MSDETGDAERVRDEGFDDFLDAIESGEGFYLECPEGHGSLPPRRVCPHCGATDLREASLPETGDVETFTTVHVAAPEFVDDAPYVTAVADFGGIRLTGIVRGIDTDDVTVGTEVAPDVGETETADERVLILRAP</sequence>
<keyword evidence="3" id="KW-1185">Reference proteome</keyword>
<name>A0ABD5PWF0_9EURY</name>
<dbReference type="PANTHER" id="PTHR34075">
    <property type="entry name" value="BLR3430 PROTEIN"/>
    <property type="match status" value="1"/>
</dbReference>